<proteinExistence type="predicted"/>
<dbReference type="Gene3D" id="3.80.10.10">
    <property type="entry name" value="Ribonuclease Inhibitor"/>
    <property type="match status" value="1"/>
</dbReference>
<evidence type="ECO:0000313" key="8">
    <source>
        <dbReference type="Proteomes" id="UP001187471"/>
    </source>
</evidence>
<protein>
    <recommendedName>
        <fullName evidence="6">Disease resistance N-terminal domain-containing protein</fullName>
    </recommendedName>
</protein>
<dbReference type="Pfam" id="PF18052">
    <property type="entry name" value="Rx_N"/>
    <property type="match status" value="1"/>
</dbReference>
<feature type="domain" description="Disease resistance N-terminal" evidence="6">
    <location>
        <begin position="1"/>
        <end position="51"/>
    </location>
</feature>
<evidence type="ECO:0000313" key="7">
    <source>
        <dbReference type="EMBL" id="KAK2970654.1"/>
    </source>
</evidence>
<evidence type="ECO:0000259" key="6">
    <source>
        <dbReference type="Pfam" id="PF18052"/>
    </source>
</evidence>
<dbReference type="AlphaFoldDB" id="A0AA88QHD4"/>
<keyword evidence="3" id="KW-0611">Plant defense</keyword>
<comment type="caution">
    <text evidence="7">The sequence shown here is derived from an EMBL/GenBank/DDBJ whole genome shotgun (WGS) entry which is preliminary data.</text>
</comment>
<evidence type="ECO:0000256" key="4">
    <source>
        <dbReference type="ARBA" id="ARBA00022840"/>
    </source>
</evidence>
<dbReference type="Gene3D" id="1.20.5.4130">
    <property type="match status" value="1"/>
</dbReference>
<keyword evidence="4" id="KW-0067">ATP-binding</keyword>
<dbReference type="GO" id="GO:0006952">
    <property type="term" value="P:defense response"/>
    <property type="evidence" value="ECO:0007669"/>
    <property type="project" value="UniProtKB-KW"/>
</dbReference>
<evidence type="ECO:0000256" key="2">
    <source>
        <dbReference type="ARBA" id="ARBA00022741"/>
    </source>
</evidence>
<evidence type="ECO:0000256" key="5">
    <source>
        <dbReference type="SAM" id="MobiDB-lite"/>
    </source>
</evidence>
<evidence type="ECO:0000256" key="1">
    <source>
        <dbReference type="ARBA" id="ARBA00022737"/>
    </source>
</evidence>
<dbReference type="Proteomes" id="UP001187471">
    <property type="component" value="Unassembled WGS sequence"/>
</dbReference>
<name>A0AA88QHD4_9ASTE</name>
<accession>A0AA88QHD4</accession>
<gene>
    <name evidence="7" type="ORF">RJ640_012242</name>
</gene>
<dbReference type="InterPro" id="IPR041118">
    <property type="entry name" value="Rx_N"/>
</dbReference>
<keyword evidence="8" id="KW-1185">Reference proteome</keyword>
<dbReference type="GO" id="GO:0005524">
    <property type="term" value="F:ATP binding"/>
    <property type="evidence" value="ECO:0007669"/>
    <property type="project" value="UniProtKB-KW"/>
</dbReference>
<feature type="region of interest" description="Disordered" evidence="5">
    <location>
        <begin position="245"/>
        <end position="265"/>
    </location>
</feature>
<organism evidence="7 8">
    <name type="scientific">Escallonia rubra</name>
    <dbReference type="NCBI Taxonomy" id="112253"/>
    <lineage>
        <taxon>Eukaryota</taxon>
        <taxon>Viridiplantae</taxon>
        <taxon>Streptophyta</taxon>
        <taxon>Embryophyta</taxon>
        <taxon>Tracheophyta</taxon>
        <taxon>Spermatophyta</taxon>
        <taxon>Magnoliopsida</taxon>
        <taxon>eudicotyledons</taxon>
        <taxon>Gunneridae</taxon>
        <taxon>Pentapetalae</taxon>
        <taxon>asterids</taxon>
        <taxon>campanulids</taxon>
        <taxon>Escalloniales</taxon>
        <taxon>Escalloniaceae</taxon>
        <taxon>Escallonia</taxon>
    </lineage>
</organism>
<dbReference type="InterPro" id="IPR032675">
    <property type="entry name" value="LRR_dom_sf"/>
</dbReference>
<dbReference type="PANTHER" id="PTHR36766">
    <property type="entry name" value="PLANT BROAD-SPECTRUM MILDEW RESISTANCE PROTEIN RPW8"/>
    <property type="match status" value="1"/>
</dbReference>
<dbReference type="EMBL" id="JAVXUO010002677">
    <property type="protein sequence ID" value="KAK2970654.1"/>
    <property type="molecule type" value="Genomic_DNA"/>
</dbReference>
<keyword evidence="1" id="KW-0677">Repeat</keyword>
<keyword evidence="2" id="KW-0547">Nucleotide-binding</keyword>
<reference evidence="7" key="1">
    <citation type="submission" date="2022-12" db="EMBL/GenBank/DDBJ databases">
        <title>Draft genome assemblies for two species of Escallonia (Escalloniales).</title>
        <authorList>
            <person name="Chanderbali A."/>
            <person name="Dervinis C."/>
            <person name="Anghel I."/>
            <person name="Soltis D."/>
            <person name="Soltis P."/>
            <person name="Zapata F."/>
        </authorList>
    </citation>
    <scope>NUCLEOTIDE SEQUENCE</scope>
    <source>
        <strain evidence="7">UCBG92.1500</strain>
        <tissue evidence="7">Leaf</tissue>
    </source>
</reference>
<evidence type="ECO:0000256" key="3">
    <source>
        <dbReference type="ARBA" id="ARBA00022821"/>
    </source>
</evidence>
<sequence length="265" mass="28976">MIQALLSDAESKQLTLSAVKTWLKSLNAVAHDADTVLDEFSYELLRRQVTVRDRIEYKVRDFFSPSNNPVLFRLKIAHKIKAINLSLGDIYKEANDIGLMPVDDDALSIISSVSELVSTGSGRGISAGGAMFPALRKLSLLNMCGLEEWLEAVHPSPFVKVFPCLKVLELRRLPKLSMVPSHFPAIKELKVSGINDAAALQKMSSKLTALTSLEMRHVEGSELQQAALAEELAVLRQVDEFASKGLSPPRGKSGFARASSMSLNA</sequence>
<dbReference type="PANTHER" id="PTHR36766:SF70">
    <property type="entry name" value="DISEASE RESISTANCE PROTEIN RGA4"/>
    <property type="match status" value="1"/>
</dbReference>